<evidence type="ECO:0000259" key="3">
    <source>
        <dbReference type="PROSITE" id="PS50197"/>
    </source>
</evidence>
<evidence type="ECO:0000256" key="2">
    <source>
        <dbReference type="ARBA" id="ARBA00022737"/>
    </source>
</evidence>
<dbReference type="PANTHER" id="PTHR46108:SF4">
    <property type="entry name" value="BLUE CHEESE"/>
    <property type="match status" value="1"/>
</dbReference>
<dbReference type="InterPro" id="IPR000409">
    <property type="entry name" value="BEACH_dom"/>
</dbReference>
<evidence type="ECO:0000313" key="4">
    <source>
        <dbReference type="EMBL" id="CAL6022936.1"/>
    </source>
</evidence>
<comment type="caution">
    <text evidence="4">The sequence shown here is derived from an EMBL/GenBank/DDBJ whole genome shotgun (WGS) entry which is preliminary data.</text>
</comment>
<organism evidence="4 5">
    <name type="scientific">Hexamita inflata</name>
    <dbReference type="NCBI Taxonomy" id="28002"/>
    <lineage>
        <taxon>Eukaryota</taxon>
        <taxon>Metamonada</taxon>
        <taxon>Diplomonadida</taxon>
        <taxon>Hexamitidae</taxon>
        <taxon>Hexamitinae</taxon>
        <taxon>Hexamita</taxon>
    </lineage>
</organism>
<keyword evidence="2" id="KW-0677">Repeat</keyword>
<dbReference type="PROSITE" id="PS50197">
    <property type="entry name" value="BEACH"/>
    <property type="match status" value="1"/>
</dbReference>
<feature type="domain" description="BEACH" evidence="3">
    <location>
        <begin position="2044"/>
        <end position="2314"/>
    </location>
</feature>
<protein>
    <submittedName>
        <fullName evidence="4">Lipopolysaccharide-responsive_and beige-like anchor protein</fullName>
    </submittedName>
</protein>
<evidence type="ECO:0000313" key="5">
    <source>
        <dbReference type="Proteomes" id="UP001642409"/>
    </source>
</evidence>
<reference evidence="4 5" key="1">
    <citation type="submission" date="2024-07" db="EMBL/GenBank/DDBJ databases">
        <authorList>
            <person name="Akdeniz Z."/>
        </authorList>
    </citation>
    <scope>NUCLEOTIDE SEQUENCE [LARGE SCALE GENOMIC DNA]</scope>
</reference>
<gene>
    <name evidence="4" type="ORF">HINF_LOCUS28887</name>
</gene>
<dbReference type="InterPro" id="IPR036372">
    <property type="entry name" value="BEACH_dom_sf"/>
</dbReference>
<dbReference type="Pfam" id="PF02138">
    <property type="entry name" value="Beach"/>
    <property type="match status" value="1"/>
</dbReference>
<proteinExistence type="predicted"/>
<dbReference type="Proteomes" id="UP001642409">
    <property type="component" value="Unassembled WGS sequence"/>
</dbReference>
<dbReference type="InterPro" id="IPR051944">
    <property type="entry name" value="BEACH_domain_protein"/>
</dbReference>
<accession>A0ABP1IT29</accession>
<keyword evidence="1" id="KW-0853">WD repeat</keyword>
<dbReference type="EMBL" id="CAXDID020000092">
    <property type="protein sequence ID" value="CAL6022936.1"/>
    <property type="molecule type" value="Genomic_DNA"/>
</dbReference>
<evidence type="ECO:0000256" key="1">
    <source>
        <dbReference type="ARBA" id="ARBA00022574"/>
    </source>
</evidence>
<dbReference type="SUPFAM" id="SSF81837">
    <property type="entry name" value="BEACH domain"/>
    <property type="match status" value="1"/>
</dbReference>
<dbReference type="PANTHER" id="PTHR46108">
    <property type="entry name" value="BLUE CHEESE"/>
    <property type="match status" value="1"/>
</dbReference>
<dbReference type="Gene3D" id="1.10.1540.10">
    <property type="entry name" value="BEACH domain"/>
    <property type="match status" value="1"/>
</dbReference>
<keyword evidence="5" id="KW-1185">Reference proteome</keyword>
<name>A0ABP1IT29_9EUKA</name>
<dbReference type="SMART" id="SM01026">
    <property type="entry name" value="Beach"/>
    <property type="match status" value="1"/>
</dbReference>
<sequence length="2572" mass="299027">MRSFTQLFSQFKKGQIQANNSDMNKCLPKFRHYISPENAELLGFYVAQTLLLKENEFCEQMIVNLLKDAGFTKKFDPNEFTDIGILFCSGLHLGGFLNDSSLDLGLKQKCLKLSLYQIQEKEMESVGQFSCDQLLDIIRGNNDNNPINLPDEAFLAQIALQYSKICQYGGYDAVYENPIDFICFQPEDELICIEKDEINKDLIQTIAIIGQQPMSLQQLKYQLLVEYYCMKIEWLEAFVYLSINCDIDTQRTIVRSKIDQKVCNALLKAHTQIDMHLNEDDIQILWEQSKEWRTIDDLNNFSHAIFELNCKRLITPLSQEWLRSKDIKDSQIIKYMTNQYNIFFTPIILQLICEQKLYDQFLIILEQIFEIGDIQSINPNKVSPQDQRNIEEIIMQTYSKINIVTLINQLFKLIQFDIVKLINELMNNKILLSKEQLSKLSHSIKVYLRINEDAIEQLKEINDVSIFIWCLALCDHKIRNCVLIIAESVLFDQLLKLQESDLSKEYMIDILHAICIGQSNYIKRCEYKQQNVYYNLKIQQVVSQLNDQSLLQFLYFKLPNESIVIPQYATINAVNIIMKQKNNIQELYQIVNNSHLQFDNEFMHSLSIQNCLLICSIIQSDIVNTSILERIHQFTKQNWLQLLNLTPCSKNSTLHYGGYQKSGEEIFIEQTKSFTLLTSFALQDEEDQILFSVNLQDCSITLQQVSSEMYLIIQGSKQKDEYSINIQALMLEDSYNQLSLIIDCKNSLGLTLIVNEYVCFSGIYPIKNQFVQSFTFGEQNALFKFVRYAGYCLPLSVMRLEAENMEQIDISRQDEFTFASSAVPYSLYLLNKQKDYQNATQIDKCVVLEPNTIYTNVKCIKEITGIYDEAILSTQNIKISADKKTITEKINSVSNNTSGIEVMFKKEKITNIIKKQTQYSISNQEIQIVELDLTDKKLSVSMNNVNFEHVPSVAQKIQIDPFSLLERVENINFEASKPQMIKLITSSILNSKYSEEIKVLLLQKMIQIFQKQLDLCVQTISEIDIEYLHLLLATTNQNLIYSIVSTLLSQIQSIESISELEAVLLTFTKYQTLDQLLIHLITIKEDNADLISLIQIVIFIYGKPNQYQYLIQNLQSNLICDLLEQYYEKPINILDKISPKVTSQYIYQTILESRNLMIDECIIQISKFIDLPTLKLLIKIMKLDQTNQQEFTKIFNSLQLQLQINSKLNDFDQNQINNALDYLESSNEFLQLQLIFQHYSPSYQIKPMQNIILSVVPYEAQISLSYFNSCNNYTVTPIQSMINKSQSLIMQNSRITEIYLDNFEHGFKYSAIDKEQHKLSYTPYDLCLLQQIISLNTKQDSIIQVVANHFTELLSISNNVNKVPHQYFSLLYSYNQNDETNSLVLLQILKRFIQDDMNLSILDKRSNFTSLHKDLDLCQVKNLAFFSSIYRYVWIQITKNLRNNKQNPDLEHYFILLTQKIGLKYIVVRKLFSLMLVIVSQVIPFSDFSHQLLELSLTFDWQQEKKWIQAIKTCNRYKYVLNDILQNYQDMDLRISPSTSQQKSSYKQDISSIAESDITEESADKEIDFEIFIFIAAIWSLYFAQQNNEQSNQIVDMYIKAFMNGNATKLLLQPFSKYSQTEIQDSEKFYKLIHIISKVWIQLGASLVQSEQLYQAQIYSSLSNQINFNLDLQKPKIQQFDQTIINKRISQILNNKQYYNFKLSNNNKTIMTIKSFQTVDNCYPIIQQILGSQEDNQEDNQMPQQLEELLLTRTEQIVKIFNIVIQDQSLNCPEGLLIVTTEHIIIVPGLQYEHSLFQLSLNECPFSAYNCDDLEKQNKVNIVKLIQQPCAHSQKMKLEQQIRDEAELQLEYVKFERQFVKYIPLHQVTNINRIQLNGVPDSINVETEQKINFIFNICNYQNSWNSYIRALQRINNTLKVDISMTNINLVPSLEMCSVGRREMLIMMLLSLCKKASSEIGPIDFLNYKIPKLPQTKQLNEQQQVIQEVITNIVPNNVLYHVRLIRQLYSEFASKVYDDQSVELTPFSKKGITFMSSFPVLESGDIKRPQPPQANSFSEWYALNQTNFQLLSELNMRAGRTDLSLQNYPIFPWILNNRDLQYPPSAQSEQVRASLQNKYAESNMFHLATLPSSAASVIYFNLRMQPFEFSLRQLQSGSYDAPDRMFRSLQIAWNVVTDPGVGSARELVRDLFQMPVFLNVNGFEFGELQNGSGRVDDVIEEPIIEQMKLVQMINGAEVQKQMHMWINQLFGNQQKNENKCNIYPMQNYQEDADFDSVCGFGIIPKKVVGDLEENKAEHTGNIATIMKKQECDIQRAEIEKNHEGNCVYIDQDMQMFQYNVKYTQTSEEYTIVVLQNDEIHVFVNGQPRNSFFPEDFVDAIHLHSAMCYVLSKYTLTFYNIILQTKLFEINLQTQFEQIGELESNPTYYIQTVTDQNYISVQIGKKVLLLSHCGLIVASHVLDSSNKALFVQQNENIILISFCSDTITLHKLVLSGLTMKQTMGIDEFDYQERQYPDFSSIHPHLKPFQIIEQNKYKFIHKNTQICSFEYVSKIVCDHRLHSIEVCEGSIYSVK</sequence>